<protein>
    <submittedName>
        <fullName evidence="1">Uncharacterized protein</fullName>
    </submittedName>
</protein>
<proteinExistence type="predicted"/>
<dbReference type="AlphaFoldDB" id="A0A0E9WHQ8"/>
<name>A0A0E9WHQ8_ANGAN</name>
<sequence length="31" mass="3603">MSYSQNVEMDSSNSISVVRLEENKYHKQTVV</sequence>
<organism evidence="1">
    <name type="scientific">Anguilla anguilla</name>
    <name type="common">European freshwater eel</name>
    <name type="synonym">Muraena anguilla</name>
    <dbReference type="NCBI Taxonomy" id="7936"/>
    <lineage>
        <taxon>Eukaryota</taxon>
        <taxon>Metazoa</taxon>
        <taxon>Chordata</taxon>
        <taxon>Craniata</taxon>
        <taxon>Vertebrata</taxon>
        <taxon>Euteleostomi</taxon>
        <taxon>Actinopterygii</taxon>
        <taxon>Neopterygii</taxon>
        <taxon>Teleostei</taxon>
        <taxon>Anguilliformes</taxon>
        <taxon>Anguillidae</taxon>
        <taxon>Anguilla</taxon>
    </lineage>
</organism>
<accession>A0A0E9WHQ8</accession>
<reference evidence="1" key="2">
    <citation type="journal article" date="2015" name="Fish Shellfish Immunol.">
        <title>Early steps in the European eel (Anguilla anguilla)-Vibrio vulnificus interaction in the gills: Role of the RtxA13 toxin.</title>
        <authorList>
            <person name="Callol A."/>
            <person name="Pajuelo D."/>
            <person name="Ebbesson L."/>
            <person name="Teles M."/>
            <person name="MacKenzie S."/>
            <person name="Amaro C."/>
        </authorList>
    </citation>
    <scope>NUCLEOTIDE SEQUENCE</scope>
</reference>
<dbReference type="EMBL" id="GBXM01018695">
    <property type="protein sequence ID" value="JAH89882.1"/>
    <property type="molecule type" value="Transcribed_RNA"/>
</dbReference>
<reference evidence="1" key="1">
    <citation type="submission" date="2014-11" db="EMBL/GenBank/DDBJ databases">
        <authorList>
            <person name="Amaro Gonzalez C."/>
        </authorList>
    </citation>
    <scope>NUCLEOTIDE SEQUENCE</scope>
</reference>
<evidence type="ECO:0000313" key="1">
    <source>
        <dbReference type="EMBL" id="JAH89882.1"/>
    </source>
</evidence>